<dbReference type="SUPFAM" id="SSF51206">
    <property type="entry name" value="cAMP-binding domain-like"/>
    <property type="match status" value="1"/>
</dbReference>
<reference evidence="2 3" key="1">
    <citation type="submission" date="2019-03" db="EMBL/GenBank/DDBJ databases">
        <title>Genomic Encyclopedia of Type Strains, Phase III (KMG-III): the genomes of soil and plant-associated and newly described type strains.</title>
        <authorList>
            <person name="Whitman W."/>
        </authorList>
    </citation>
    <scope>NUCLEOTIDE SEQUENCE [LARGE SCALE GENOMIC DNA]</scope>
    <source>
        <strain evidence="2 3">CECT 7378</strain>
    </source>
</reference>
<keyword evidence="3" id="KW-1185">Reference proteome</keyword>
<dbReference type="CDD" id="cd00038">
    <property type="entry name" value="CAP_ED"/>
    <property type="match status" value="1"/>
</dbReference>
<dbReference type="Gene3D" id="2.60.120.10">
    <property type="entry name" value="Jelly Rolls"/>
    <property type="match status" value="1"/>
</dbReference>
<gene>
    <name evidence="2" type="ORF">DFP79_0712</name>
</gene>
<dbReference type="RefSeq" id="WP_133502563.1">
    <property type="nucleotide sequence ID" value="NZ_SNXC01000009.1"/>
</dbReference>
<organism evidence="2 3">
    <name type="scientific">Marinomonas balearica</name>
    <dbReference type="NCBI Taxonomy" id="491947"/>
    <lineage>
        <taxon>Bacteria</taxon>
        <taxon>Pseudomonadati</taxon>
        <taxon>Pseudomonadota</taxon>
        <taxon>Gammaproteobacteria</taxon>
        <taxon>Oceanospirillales</taxon>
        <taxon>Oceanospirillaceae</taxon>
        <taxon>Marinomonas</taxon>
    </lineage>
</organism>
<dbReference type="Proteomes" id="UP000294656">
    <property type="component" value="Unassembled WGS sequence"/>
</dbReference>
<proteinExistence type="predicted"/>
<evidence type="ECO:0000313" key="2">
    <source>
        <dbReference type="EMBL" id="TDO99723.1"/>
    </source>
</evidence>
<accession>A0A4R6MDR9</accession>
<dbReference type="EMBL" id="SNXC01000009">
    <property type="protein sequence ID" value="TDO99723.1"/>
    <property type="molecule type" value="Genomic_DNA"/>
</dbReference>
<dbReference type="PROSITE" id="PS50042">
    <property type="entry name" value="CNMP_BINDING_3"/>
    <property type="match status" value="1"/>
</dbReference>
<evidence type="ECO:0000259" key="1">
    <source>
        <dbReference type="PROSITE" id="PS50042"/>
    </source>
</evidence>
<sequence length="166" mass="18365">MKTLFASDCGYDLSISRLKSASIFGALSPEAITFLLEHGALEELDEGEVLFKEDEVADAFYIVLDGSLKLCRGDEKAADVKFGEGSIGFGEEIGYVTMIALHPRAADVIATQTTLVLKINSYVFGQFHDYHSFDFGILILNLSRDMARKLRMVSEALARHHIDVDK</sequence>
<dbReference type="InterPro" id="IPR000595">
    <property type="entry name" value="cNMP-bd_dom"/>
</dbReference>
<protein>
    <submittedName>
        <fullName evidence="2">Cyclic nucleotide-binding protein</fullName>
    </submittedName>
</protein>
<dbReference type="InterPro" id="IPR014710">
    <property type="entry name" value="RmlC-like_jellyroll"/>
</dbReference>
<dbReference type="InterPro" id="IPR018490">
    <property type="entry name" value="cNMP-bd_dom_sf"/>
</dbReference>
<dbReference type="Pfam" id="PF00027">
    <property type="entry name" value="cNMP_binding"/>
    <property type="match status" value="1"/>
</dbReference>
<dbReference type="OrthoDB" id="5740565at2"/>
<evidence type="ECO:0000313" key="3">
    <source>
        <dbReference type="Proteomes" id="UP000294656"/>
    </source>
</evidence>
<feature type="domain" description="Cyclic nucleotide-binding" evidence="1">
    <location>
        <begin position="23"/>
        <end position="127"/>
    </location>
</feature>
<dbReference type="AlphaFoldDB" id="A0A4R6MDR9"/>
<name>A0A4R6MDR9_9GAMM</name>
<dbReference type="SMART" id="SM00100">
    <property type="entry name" value="cNMP"/>
    <property type="match status" value="1"/>
</dbReference>
<comment type="caution">
    <text evidence="2">The sequence shown here is derived from an EMBL/GenBank/DDBJ whole genome shotgun (WGS) entry which is preliminary data.</text>
</comment>